<dbReference type="PANTHER" id="PTHR31150:SF2">
    <property type="entry name" value="RING_U-BOX SUPERFAMILY PROTEIN"/>
    <property type="match status" value="1"/>
</dbReference>
<keyword evidence="1" id="KW-0863">Zinc-finger</keyword>
<evidence type="ECO:0000256" key="2">
    <source>
        <dbReference type="SAM" id="MobiDB-lite"/>
    </source>
</evidence>
<dbReference type="Gene3D" id="3.30.40.10">
    <property type="entry name" value="Zinc/RING finger domain, C3HC4 (zinc finger)"/>
    <property type="match status" value="1"/>
</dbReference>
<dbReference type="Gramene" id="ONK62773">
    <property type="protein sequence ID" value="ONK62773"/>
    <property type="gene ID" value="A4U43_C07F7990"/>
</dbReference>
<evidence type="ECO:0000313" key="5">
    <source>
        <dbReference type="Proteomes" id="UP000243459"/>
    </source>
</evidence>
<dbReference type="PROSITE" id="PS50089">
    <property type="entry name" value="ZF_RING_2"/>
    <property type="match status" value="1"/>
</dbReference>
<evidence type="ECO:0000256" key="1">
    <source>
        <dbReference type="PROSITE-ProRule" id="PRU00175"/>
    </source>
</evidence>
<feature type="compositionally biased region" description="Low complexity" evidence="2">
    <location>
        <begin position="43"/>
        <end position="52"/>
    </location>
</feature>
<keyword evidence="1" id="KW-0479">Metal-binding</keyword>
<keyword evidence="1" id="KW-0862">Zinc</keyword>
<dbReference type="SMART" id="SM00184">
    <property type="entry name" value="RING"/>
    <property type="match status" value="1"/>
</dbReference>
<feature type="region of interest" description="Disordered" evidence="2">
    <location>
        <begin position="75"/>
        <end position="144"/>
    </location>
</feature>
<name>A0A5P1EAJ5_ASPOF</name>
<proteinExistence type="predicted"/>
<feature type="region of interest" description="Disordered" evidence="2">
    <location>
        <begin position="43"/>
        <end position="63"/>
    </location>
</feature>
<gene>
    <name evidence="4" type="ORF">A4U43_C07F7990</name>
</gene>
<dbReference type="InterPro" id="IPR013083">
    <property type="entry name" value="Znf_RING/FYVE/PHD"/>
</dbReference>
<dbReference type="OMA" id="HISVESQ"/>
<dbReference type="PANTHER" id="PTHR31150">
    <property type="entry name" value="EXPRESSED PROTEIN"/>
    <property type="match status" value="1"/>
</dbReference>
<dbReference type="OrthoDB" id="755409at2759"/>
<dbReference type="SUPFAM" id="SSF57850">
    <property type="entry name" value="RING/U-box"/>
    <property type="match status" value="1"/>
</dbReference>
<dbReference type="GO" id="GO:0008270">
    <property type="term" value="F:zinc ion binding"/>
    <property type="evidence" value="ECO:0007669"/>
    <property type="project" value="UniProtKB-KW"/>
</dbReference>
<protein>
    <recommendedName>
        <fullName evidence="3">RING-type domain-containing protein</fullName>
    </recommendedName>
</protein>
<dbReference type="InterPro" id="IPR001841">
    <property type="entry name" value="Znf_RING"/>
</dbReference>
<evidence type="ECO:0000313" key="4">
    <source>
        <dbReference type="EMBL" id="ONK62773.1"/>
    </source>
</evidence>
<feature type="domain" description="RING-type" evidence="3">
    <location>
        <begin position="268"/>
        <end position="327"/>
    </location>
</feature>
<organism evidence="4 5">
    <name type="scientific">Asparagus officinalis</name>
    <name type="common">Garden asparagus</name>
    <dbReference type="NCBI Taxonomy" id="4686"/>
    <lineage>
        <taxon>Eukaryota</taxon>
        <taxon>Viridiplantae</taxon>
        <taxon>Streptophyta</taxon>
        <taxon>Embryophyta</taxon>
        <taxon>Tracheophyta</taxon>
        <taxon>Spermatophyta</taxon>
        <taxon>Magnoliopsida</taxon>
        <taxon>Liliopsida</taxon>
        <taxon>Asparagales</taxon>
        <taxon>Asparagaceae</taxon>
        <taxon>Asparagoideae</taxon>
        <taxon>Asparagus</taxon>
    </lineage>
</organism>
<dbReference type="Proteomes" id="UP000243459">
    <property type="component" value="Chromosome 7"/>
</dbReference>
<dbReference type="EMBL" id="CM007387">
    <property type="protein sequence ID" value="ONK62773.1"/>
    <property type="molecule type" value="Genomic_DNA"/>
</dbReference>
<accession>A0A5P1EAJ5</accession>
<feature type="compositionally biased region" description="Low complexity" evidence="2">
    <location>
        <begin position="124"/>
        <end position="143"/>
    </location>
</feature>
<reference evidence="5" key="1">
    <citation type="journal article" date="2017" name="Nat. Commun.">
        <title>The asparagus genome sheds light on the origin and evolution of a young Y chromosome.</title>
        <authorList>
            <person name="Harkess A."/>
            <person name="Zhou J."/>
            <person name="Xu C."/>
            <person name="Bowers J.E."/>
            <person name="Van der Hulst R."/>
            <person name="Ayyampalayam S."/>
            <person name="Mercati F."/>
            <person name="Riccardi P."/>
            <person name="McKain M.R."/>
            <person name="Kakrana A."/>
            <person name="Tang H."/>
            <person name="Ray J."/>
            <person name="Groenendijk J."/>
            <person name="Arikit S."/>
            <person name="Mathioni S.M."/>
            <person name="Nakano M."/>
            <person name="Shan H."/>
            <person name="Telgmann-Rauber A."/>
            <person name="Kanno A."/>
            <person name="Yue Z."/>
            <person name="Chen H."/>
            <person name="Li W."/>
            <person name="Chen Y."/>
            <person name="Xu X."/>
            <person name="Zhang Y."/>
            <person name="Luo S."/>
            <person name="Chen H."/>
            <person name="Gao J."/>
            <person name="Mao Z."/>
            <person name="Pires J.C."/>
            <person name="Luo M."/>
            <person name="Kudrna D."/>
            <person name="Wing R.A."/>
            <person name="Meyers B.C."/>
            <person name="Yi K."/>
            <person name="Kong H."/>
            <person name="Lavrijsen P."/>
            <person name="Sunseri F."/>
            <person name="Falavigna A."/>
            <person name="Ye Y."/>
            <person name="Leebens-Mack J.H."/>
            <person name="Chen G."/>
        </authorList>
    </citation>
    <scope>NUCLEOTIDE SEQUENCE [LARGE SCALE GENOMIC DNA]</scope>
    <source>
        <strain evidence="5">cv. DH0086</strain>
    </source>
</reference>
<dbReference type="AlphaFoldDB" id="A0A5P1EAJ5"/>
<sequence length="422" mass="47121">MDRIEPHWRINSSFSPPLPRRWDCQFHPDGLSRVTNGPVIYESSASSQSRGSRNMVSSEPLPSHYHSVSDGALSYYGSPSDNHQAPRWTPPVQRYDLGEFSTPSGGARPEASVFSRRNERRFTSRVPSVSSSLSSPSPFSESSQWASTSKPIFIPPSHFSGRRSFMSKPVYPLVYPNPVSDAEIYRSTTTPRYTFSPDLKFHKSLTQLQRMEASPDPNTSSSRREGFRWSNASSYDFGFDGDTVDITEHIGLETLSSPCTDSSMHQRCGLCEKPLWHKSPWSARRIVRSNDMPVTGVLACGHVFHAECLEETTPKSQINEPPCPVCQKTVGGGDRSISFSEPLQVTLRSVRAGSSSNANVDLSQSLPMPRRGGSMVKNQFKKRFFKGKKMGKDIFASSSSSSMIRDNNQGRQWRLRFGQSSK</sequence>
<keyword evidence="5" id="KW-1185">Reference proteome</keyword>
<evidence type="ECO:0000259" key="3">
    <source>
        <dbReference type="PROSITE" id="PS50089"/>
    </source>
</evidence>